<dbReference type="EMBL" id="CABVMM010000030">
    <property type="protein sequence ID" value="VVV02570.1"/>
    <property type="molecule type" value="Genomic_DNA"/>
</dbReference>
<sequence>MVGYNLKSQYVKYLAIYILCRFDTYEKNKIQI</sequence>
<gene>
    <name evidence="1" type="ORF">FVB9532_03877</name>
</gene>
<reference evidence="1" key="1">
    <citation type="submission" date="2019-09" db="EMBL/GenBank/DDBJ databases">
        <authorList>
            <person name="Rodrigo-Torres L."/>
            <person name="Arahal R. D."/>
            <person name="Lucena T."/>
        </authorList>
    </citation>
    <scope>NUCLEOTIDE SEQUENCE</scope>
    <source>
        <strain evidence="1">ISS653</strain>
    </source>
</reference>
<evidence type="ECO:0000313" key="2">
    <source>
        <dbReference type="Proteomes" id="UP000356253"/>
    </source>
</evidence>
<proteinExistence type="predicted"/>
<accession>A0AC61YE70</accession>
<name>A0AC61YE70_9FLAO</name>
<keyword evidence="2" id="KW-1185">Reference proteome</keyword>
<evidence type="ECO:0000313" key="1">
    <source>
        <dbReference type="EMBL" id="VVV02570.1"/>
    </source>
</evidence>
<comment type="caution">
    <text evidence="1">The sequence shown here is derived from an EMBL/GenBank/DDBJ whole genome shotgun (WGS) entry which is preliminary data.</text>
</comment>
<dbReference type="Proteomes" id="UP000356253">
    <property type="component" value="Unassembled WGS sequence"/>
</dbReference>
<organism evidence="1 2">
    <name type="scientific">Mesonia oceanica</name>
    <dbReference type="NCBI Taxonomy" id="2687242"/>
    <lineage>
        <taxon>Bacteria</taxon>
        <taxon>Pseudomonadati</taxon>
        <taxon>Bacteroidota</taxon>
        <taxon>Flavobacteriia</taxon>
        <taxon>Flavobacteriales</taxon>
        <taxon>Flavobacteriaceae</taxon>
        <taxon>Mesonia</taxon>
    </lineage>
</organism>
<protein>
    <submittedName>
        <fullName evidence="1">Uncharacterized protein</fullName>
    </submittedName>
</protein>